<reference evidence="1" key="1">
    <citation type="submission" date="2020-08" db="EMBL/GenBank/DDBJ databases">
        <title>Multicomponent nature underlies the extraordinary mechanical properties of spider dragline silk.</title>
        <authorList>
            <person name="Kono N."/>
            <person name="Nakamura H."/>
            <person name="Mori M."/>
            <person name="Yoshida Y."/>
            <person name="Ohtoshi R."/>
            <person name="Malay A.D."/>
            <person name="Moran D.A.P."/>
            <person name="Tomita M."/>
            <person name="Numata K."/>
            <person name="Arakawa K."/>
        </authorList>
    </citation>
    <scope>NUCLEOTIDE SEQUENCE</scope>
</reference>
<organism evidence="1 2">
    <name type="scientific">Trichonephila clavipes</name>
    <name type="common">Golden silk orbweaver</name>
    <name type="synonym">Nephila clavipes</name>
    <dbReference type="NCBI Taxonomy" id="2585209"/>
    <lineage>
        <taxon>Eukaryota</taxon>
        <taxon>Metazoa</taxon>
        <taxon>Ecdysozoa</taxon>
        <taxon>Arthropoda</taxon>
        <taxon>Chelicerata</taxon>
        <taxon>Arachnida</taxon>
        <taxon>Araneae</taxon>
        <taxon>Araneomorphae</taxon>
        <taxon>Entelegynae</taxon>
        <taxon>Araneoidea</taxon>
        <taxon>Nephilidae</taxon>
        <taxon>Trichonephila</taxon>
    </lineage>
</organism>
<dbReference type="Proteomes" id="UP000887159">
    <property type="component" value="Unassembled WGS sequence"/>
</dbReference>
<accession>A0A8X6VC59</accession>
<dbReference type="EMBL" id="BMAU01021232">
    <property type="protein sequence ID" value="GFY02094.1"/>
    <property type="molecule type" value="Genomic_DNA"/>
</dbReference>
<proteinExistence type="predicted"/>
<name>A0A8X6VC59_TRICX</name>
<keyword evidence="2" id="KW-1185">Reference proteome</keyword>
<sequence>MTWKFSTEQDQHMDCRRSFQKTCPESSKYGSRIEKKLCVGDPIVGEVTTPPTSALDPWSDKSVRKDQLADPEIKPIIEFKESSDEKPTWQDIAPFHPTTKRYWALWGSLHPKIGVL</sequence>
<gene>
    <name evidence="1" type="primary">NCL1_55845</name>
    <name evidence="1" type="ORF">TNCV_5099551</name>
</gene>
<evidence type="ECO:0000313" key="1">
    <source>
        <dbReference type="EMBL" id="GFY02094.1"/>
    </source>
</evidence>
<dbReference type="AlphaFoldDB" id="A0A8X6VC59"/>
<evidence type="ECO:0000313" key="2">
    <source>
        <dbReference type="Proteomes" id="UP000887159"/>
    </source>
</evidence>
<protein>
    <submittedName>
        <fullName evidence="1">Gag-pol</fullName>
    </submittedName>
</protein>
<comment type="caution">
    <text evidence="1">The sequence shown here is derived from an EMBL/GenBank/DDBJ whole genome shotgun (WGS) entry which is preliminary data.</text>
</comment>